<dbReference type="FunFam" id="3.60.15.10:FF:000027">
    <property type="entry name" value="DNA ligase 6"/>
    <property type="match status" value="1"/>
</dbReference>
<evidence type="ECO:0000256" key="3">
    <source>
        <dbReference type="ARBA" id="ARBA00022763"/>
    </source>
</evidence>
<dbReference type="SUPFAM" id="SSF47769">
    <property type="entry name" value="SAM/Pointed domain"/>
    <property type="match status" value="1"/>
</dbReference>
<dbReference type="InterPro" id="IPR036866">
    <property type="entry name" value="RibonucZ/Hydroxyglut_hydro"/>
</dbReference>
<evidence type="ECO:0000259" key="7">
    <source>
        <dbReference type="PROSITE" id="PS50105"/>
    </source>
</evidence>
<evidence type="ECO:0000256" key="1">
    <source>
        <dbReference type="ARBA" id="ARBA00004123"/>
    </source>
</evidence>
<reference evidence="8" key="1">
    <citation type="submission" date="2016-03" db="EMBL/GenBank/DDBJ databases">
        <title>Mechanisms controlling the formation of the plant cell surface in tip-growing cells are functionally conserved among land plants.</title>
        <authorList>
            <person name="Honkanen S."/>
            <person name="Jones V.A."/>
            <person name="Morieri G."/>
            <person name="Champion C."/>
            <person name="Hetherington A.J."/>
            <person name="Kelly S."/>
            <person name="Saint-Marcoux D."/>
            <person name="Proust H."/>
            <person name="Prescott H."/>
            <person name="Dolan L."/>
        </authorList>
    </citation>
    <scope>NUCLEOTIDE SEQUENCE [LARGE SCALE GENOMIC DNA]</scope>
    <source>
        <tissue evidence="8">Whole gametophyte</tissue>
    </source>
</reference>
<dbReference type="CDD" id="cd16273">
    <property type="entry name" value="SNM1A-1C-like_MBL-fold"/>
    <property type="match status" value="1"/>
</dbReference>
<comment type="subcellular location">
    <subcellularLocation>
        <location evidence="1">Nucleus</location>
    </subcellularLocation>
</comment>
<dbReference type="SUPFAM" id="SSF56281">
    <property type="entry name" value="Metallo-hydrolase/oxidoreductase"/>
    <property type="match status" value="1"/>
</dbReference>
<comment type="similarity">
    <text evidence="2">Belongs to the DNA repair metallo-beta-lactamase (DRMBL) family.</text>
</comment>
<proteinExistence type="inferred from homology"/>
<dbReference type="Gene3D" id="3.60.15.10">
    <property type="entry name" value="Ribonuclease Z/Hydroxyacylglutathione hydrolase-like"/>
    <property type="match status" value="1"/>
</dbReference>
<keyword evidence="4" id="KW-0234">DNA repair</keyword>
<dbReference type="GO" id="GO:0036297">
    <property type="term" value="P:interstrand cross-link repair"/>
    <property type="evidence" value="ECO:0007669"/>
    <property type="project" value="TreeGrafter"/>
</dbReference>
<dbReference type="PANTHER" id="PTHR23240">
    <property type="entry name" value="DNA CROSS-LINK REPAIR PROTEIN PSO2/SNM1-RELATED"/>
    <property type="match status" value="1"/>
</dbReference>
<dbReference type="Gene3D" id="1.10.150.50">
    <property type="entry name" value="Transcription Factor, Ets-1"/>
    <property type="match status" value="1"/>
</dbReference>
<feature type="compositionally biased region" description="Basic residues" evidence="6">
    <location>
        <begin position="47"/>
        <end position="57"/>
    </location>
</feature>
<protein>
    <recommendedName>
        <fullName evidence="7">SAM domain-containing protein</fullName>
    </recommendedName>
</protein>
<evidence type="ECO:0000256" key="5">
    <source>
        <dbReference type="ARBA" id="ARBA00023242"/>
    </source>
</evidence>
<dbReference type="GO" id="GO:0003684">
    <property type="term" value="F:damaged DNA binding"/>
    <property type="evidence" value="ECO:0007669"/>
    <property type="project" value="TreeGrafter"/>
</dbReference>
<dbReference type="Pfam" id="PF00536">
    <property type="entry name" value="SAM_1"/>
    <property type="match status" value="1"/>
</dbReference>
<evidence type="ECO:0000256" key="6">
    <source>
        <dbReference type="SAM" id="MobiDB-lite"/>
    </source>
</evidence>
<organism evidence="8 9">
    <name type="scientific">Marchantia polymorpha subsp. ruderalis</name>
    <dbReference type="NCBI Taxonomy" id="1480154"/>
    <lineage>
        <taxon>Eukaryota</taxon>
        <taxon>Viridiplantae</taxon>
        <taxon>Streptophyta</taxon>
        <taxon>Embryophyta</taxon>
        <taxon>Marchantiophyta</taxon>
        <taxon>Marchantiopsida</taxon>
        <taxon>Marchantiidae</taxon>
        <taxon>Marchantiales</taxon>
        <taxon>Marchantiaceae</taxon>
        <taxon>Marchantia</taxon>
    </lineage>
</organism>
<dbReference type="GO" id="GO:0035312">
    <property type="term" value="F:5'-3' DNA exonuclease activity"/>
    <property type="evidence" value="ECO:0007669"/>
    <property type="project" value="TreeGrafter"/>
</dbReference>
<dbReference type="Pfam" id="PF07522">
    <property type="entry name" value="DRMBL"/>
    <property type="match status" value="1"/>
</dbReference>
<comment type="caution">
    <text evidence="8">The sequence shown here is derived from an EMBL/GenBank/DDBJ whole genome shotgun (WGS) entry which is preliminary data.</text>
</comment>
<dbReference type="GO" id="GO:0005634">
    <property type="term" value="C:nucleus"/>
    <property type="evidence" value="ECO:0007669"/>
    <property type="project" value="UniProtKB-SubCell"/>
</dbReference>
<accession>A0A176W5E4</accession>
<feature type="region of interest" description="Disordered" evidence="6">
    <location>
        <begin position="161"/>
        <end position="197"/>
    </location>
</feature>
<feature type="compositionally biased region" description="Basic and acidic residues" evidence="6">
    <location>
        <begin position="162"/>
        <end position="173"/>
    </location>
</feature>
<dbReference type="InterPro" id="IPR001660">
    <property type="entry name" value="SAM"/>
</dbReference>
<dbReference type="AlphaFoldDB" id="A0A176W5E4"/>
<dbReference type="SMART" id="SM00454">
    <property type="entry name" value="SAM"/>
    <property type="match status" value="1"/>
</dbReference>
<evidence type="ECO:0000256" key="4">
    <source>
        <dbReference type="ARBA" id="ARBA00023204"/>
    </source>
</evidence>
<feature type="domain" description="SAM" evidence="7">
    <location>
        <begin position="494"/>
        <end position="557"/>
    </location>
</feature>
<evidence type="ECO:0000256" key="2">
    <source>
        <dbReference type="ARBA" id="ARBA00010304"/>
    </source>
</evidence>
<keyword evidence="9" id="KW-1185">Reference proteome</keyword>
<dbReference type="Gene3D" id="3.40.50.12650">
    <property type="match status" value="1"/>
</dbReference>
<dbReference type="Proteomes" id="UP000077202">
    <property type="component" value="Unassembled WGS sequence"/>
</dbReference>
<dbReference type="PROSITE" id="PS50105">
    <property type="entry name" value="SAM_DOMAIN"/>
    <property type="match status" value="1"/>
</dbReference>
<dbReference type="InterPro" id="IPR011084">
    <property type="entry name" value="DRMBL"/>
</dbReference>
<dbReference type="GO" id="GO:0006303">
    <property type="term" value="P:double-strand break repair via nonhomologous end joining"/>
    <property type="evidence" value="ECO:0007669"/>
    <property type="project" value="TreeGrafter"/>
</dbReference>
<keyword evidence="3" id="KW-0227">DNA damage</keyword>
<evidence type="ECO:0000313" key="9">
    <source>
        <dbReference type="Proteomes" id="UP000077202"/>
    </source>
</evidence>
<dbReference type="PANTHER" id="PTHR23240:SF6">
    <property type="entry name" value="DNA CROSS-LINK REPAIR 1A PROTEIN"/>
    <property type="match status" value="1"/>
</dbReference>
<keyword evidence="5" id="KW-0539">Nucleus</keyword>
<sequence length="989" mass="109643">MAGDTDLDLALAIALAEASEEYSDDDFKPSSRQLELRQGNLIAQCRKPTKSRPKPSKISKEKTQRTEACTSGAGAASRKKSHATKGREVVVDKRHKKAKLDVMNGIGHLQRSEGAGNGLNVQTRQHSVFQGSVEREQDNVFGSFKYKAAHFKCLDVQPSVHEVGEGNPPEKLEQVSQLGSTHAHRSSAEQSEDEDSIVTENIGSPVATQSDGHEVSQDVPGIFEDREFPADTIDSGASAPESMVSAHSVEQVTGLENESQFSALLRLCTEESPEREQGLNPTLAMKNCTVPGSSDLDDGEDDISYLMTQPCVNQPAKTESSSEEILVPFQDITNVPRGSESVTSDSLTAADSKHCSYSSVTKDQSAACTLSSSQVSNARGFQDVEWGTLAIYNHEEAPSPSRIWAAATRESDHTAQVETYRKFQVEDHEASTSGTDHLSVSVMCPICDEDLSHISFEEREKHTNTCLNKLNEPQELLEASKELHPMPRDPSISFGCEKVKQWLKALNLSRYLECFNQHEIDWDTLQWLTDEDLVVIGVACLGPRRKILGALQDLKSGETFKRPISTESPSSLAEDDTLKIEKACGKDNLNLITRFFPMMGTGSRKTSVTSVAKQNKVVGKDGRTSGKLSGRPRVSTRPNIKGLPAWMCIPGTPFRVDAFQHLTGDCSHWFLTHFHTDHYQGLTRGFRYGRIFCSEITARLVNARIGVSWERLMIVPLNEKFKICGVDVTFIDANHCPGSVMILFEPPNGEAVLHTGDFRFCSAMRDNASLQSTSVHTLILDTTYCDQQGTDTLHLVIQYDFPKQEAVIQFVIEAIQAELFNPETLFLIGTYTIGKERVFLEVGKVLQKKIYVGAAKMKLLECMDLSAEDLKWLTCNDQESFIHVVPLWSISSFKRMSSISRHYRGRYKLLVAFSPTGWSFGRGKKKTPGKRHQQGTMIRYDVPYSEHSSFCELKEFVKFIAPADIIPSVPGKSGTSADDMIASLWSEDN</sequence>
<name>A0A176W5E4_MARPO</name>
<feature type="region of interest" description="Disordered" evidence="6">
    <location>
        <begin position="21"/>
        <end position="86"/>
    </location>
</feature>
<dbReference type="FunFam" id="3.40.50.12650:FF:000001">
    <property type="entry name" value="DNA cross-link repair 1A"/>
    <property type="match status" value="1"/>
</dbReference>
<dbReference type="CDD" id="cd09487">
    <property type="entry name" value="SAM_superfamily"/>
    <property type="match status" value="1"/>
</dbReference>
<gene>
    <name evidence="8" type="ORF">AXG93_3911s1080</name>
</gene>
<dbReference type="EMBL" id="LVLJ01001899">
    <property type="protein sequence ID" value="OAE27426.1"/>
    <property type="molecule type" value="Genomic_DNA"/>
</dbReference>
<evidence type="ECO:0000313" key="8">
    <source>
        <dbReference type="EMBL" id="OAE27426.1"/>
    </source>
</evidence>
<dbReference type="InterPro" id="IPR013761">
    <property type="entry name" value="SAM/pointed_sf"/>
</dbReference>